<keyword evidence="2" id="KW-0805">Transcription regulation</keyword>
<dbReference type="GO" id="GO:0005829">
    <property type="term" value="C:cytosol"/>
    <property type="evidence" value="ECO:0007669"/>
    <property type="project" value="TreeGrafter"/>
</dbReference>
<sequence>MIETYILQNLVAFADSGTLVAASEIVNVTQPSLTRSLQKLEDILGVQLFDRTKNTISLNQTGRLAVDYARRIIALQNEMENEVLDFYNKTREIKIASIAPMPLYVLTQKFNKTFPKTKITGQVKNENDELFSLLEKDKAQIIITTINRSDERFFATEIFEEHLKVLLPKSHSLANRKSVKLKELAGETFIMLSELGFWSNAVKHAIPDAKFIEQDDITDLRDIIAYSTLPAFATDYSEQADHLPALKKTNRVAVPIEDEEVNVKFYAVCRVEMMKQLNSVRKQP</sequence>
<protein>
    <submittedName>
        <fullName evidence="6">LysR family transcriptional regulator</fullName>
    </submittedName>
</protein>
<dbReference type="PRINTS" id="PR00039">
    <property type="entry name" value="HTHLYSR"/>
</dbReference>
<dbReference type="Gene3D" id="1.10.10.10">
    <property type="entry name" value="Winged helix-like DNA-binding domain superfamily/Winged helix DNA-binding domain"/>
    <property type="match status" value="1"/>
</dbReference>
<dbReference type="Proteomes" id="UP000595224">
    <property type="component" value="Chromosome"/>
</dbReference>
<dbReference type="PROSITE" id="PS50931">
    <property type="entry name" value="HTH_LYSR"/>
    <property type="match status" value="1"/>
</dbReference>
<comment type="similarity">
    <text evidence="1">Belongs to the LysR transcriptional regulatory family.</text>
</comment>
<keyword evidence="4" id="KW-0804">Transcription</keyword>
<evidence type="ECO:0000313" key="6">
    <source>
        <dbReference type="EMBL" id="QQA00552.1"/>
    </source>
</evidence>
<evidence type="ECO:0000259" key="5">
    <source>
        <dbReference type="PROSITE" id="PS50931"/>
    </source>
</evidence>
<dbReference type="AlphaFoldDB" id="A0A7T3V4G5"/>
<reference evidence="6 7" key="1">
    <citation type="submission" date="2020-11" db="EMBL/GenBank/DDBJ databases">
        <title>Treponema Peruensis nv. sp., first commensal Treponema isolated from human feces.</title>
        <authorList>
            <person name="Belkhou C."/>
            <person name="Raes J."/>
        </authorList>
    </citation>
    <scope>NUCLEOTIDE SEQUENCE [LARGE SCALE GENOMIC DNA]</scope>
    <source>
        <strain evidence="6 7">RCC2812</strain>
    </source>
</reference>
<dbReference type="PANTHER" id="PTHR30419">
    <property type="entry name" value="HTH-TYPE TRANSCRIPTIONAL REGULATOR YBHD"/>
    <property type="match status" value="1"/>
</dbReference>
<dbReference type="InterPro" id="IPR036388">
    <property type="entry name" value="WH-like_DNA-bd_sf"/>
</dbReference>
<dbReference type="GO" id="GO:0003677">
    <property type="term" value="F:DNA binding"/>
    <property type="evidence" value="ECO:0007669"/>
    <property type="project" value="UniProtKB-KW"/>
</dbReference>
<proteinExistence type="inferred from homology"/>
<dbReference type="SUPFAM" id="SSF53850">
    <property type="entry name" value="Periplasmic binding protein-like II"/>
    <property type="match status" value="1"/>
</dbReference>
<dbReference type="RefSeq" id="WP_198442276.1">
    <property type="nucleotide sequence ID" value="NZ_CBCSHE010000009.1"/>
</dbReference>
<evidence type="ECO:0000313" key="7">
    <source>
        <dbReference type="Proteomes" id="UP000595224"/>
    </source>
</evidence>
<dbReference type="CDD" id="cd05466">
    <property type="entry name" value="PBP2_LTTR_substrate"/>
    <property type="match status" value="1"/>
</dbReference>
<dbReference type="KEGG" id="tper:IWA51_09795"/>
<dbReference type="InterPro" id="IPR036390">
    <property type="entry name" value="WH_DNA-bd_sf"/>
</dbReference>
<evidence type="ECO:0000256" key="1">
    <source>
        <dbReference type="ARBA" id="ARBA00009437"/>
    </source>
</evidence>
<evidence type="ECO:0000256" key="3">
    <source>
        <dbReference type="ARBA" id="ARBA00023125"/>
    </source>
</evidence>
<dbReference type="Gene3D" id="3.40.190.10">
    <property type="entry name" value="Periplasmic binding protein-like II"/>
    <property type="match status" value="2"/>
</dbReference>
<dbReference type="Pfam" id="PF00126">
    <property type="entry name" value="HTH_1"/>
    <property type="match status" value="1"/>
</dbReference>
<evidence type="ECO:0000256" key="4">
    <source>
        <dbReference type="ARBA" id="ARBA00023163"/>
    </source>
</evidence>
<keyword evidence="7" id="KW-1185">Reference proteome</keyword>
<gene>
    <name evidence="6" type="ORF">IWA51_09795</name>
</gene>
<dbReference type="Pfam" id="PF03466">
    <property type="entry name" value="LysR_substrate"/>
    <property type="match status" value="1"/>
</dbReference>
<accession>A0A7T3V4G5</accession>
<name>A0A7T3V4G5_9SPIR</name>
<dbReference type="InterPro" id="IPR050950">
    <property type="entry name" value="HTH-type_LysR_regulators"/>
</dbReference>
<dbReference type="GO" id="GO:0003700">
    <property type="term" value="F:DNA-binding transcription factor activity"/>
    <property type="evidence" value="ECO:0007669"/>
    <property type="project" value="InterPro"/>
</dbReference>
<organism evidence="6 7">
    <name type="scientific">Treponema peruense</name>
    <dbReference type="NCBI Taxonomy" id="2787628"/>
    <lineage>
        <taxon>Bacteria</taxon>
        <taxon>Pseudomonadati</taxon>
        <taxon>Spirochaetota</taxon>
        <taxon>Spirochaetia</taxon>
        <taxon>Spirochaetales</taxon>
        <taxon>Treponemataceae</taxon>
        <taxon>Treponema</taxon>
    </lineage>
</organism>
<dbReference type="InterPro" id="IPR000847">
    <property type="entry name" value="LysR_HTH_N"/>
</dbReference>
<dbReference type="SUPFAM" id="SSF46785">
    <property type="entry name" value="Winged helix' DNA-binding domain"/>
    <property type="match status" value="1"/>
</dbReference>
<evidence type="ECO:0000256" key="2">
    <source>
        <dbReference type="ARBA" id="ARBA00023015"/>
    </source>
</evidence>
<feature type="domain" description="HTH lysR-type" evidence="5">
    <location>
        <begin position="2"/>
        <end position="59"/>
    </location>
</feature>
<keyword evidence="3" id="KW-0238">DNA-binding</keyword>
<dbReference type="InterPro" id="IPR005119">
    <property type="entry name" value="LysR_subst-bd"/>
</dbReference>
<dbReference type="EMBL" id="CP064936">
    <property type="protein sequence ID" value="QQA00552.1"/>
    <property type="molecule type" value="Genomic_DNA"/>
</dbReference>